<dbReference type="GO" id="GO:0000785">
    <property type="term" value="C:chromatin"/>
    <property type="evidence" value="ECO:0007669"/>
    <property type="project" value="TreeGrafter"/>
</dbReference>
<keyword evidence="9" id="KW-1185">Reference proteome</keyword>
<dbReference type="PROSITE" id="PS50059">
    <property type="entry name" value="FKBP_PPIASE"/>
    <property type="match status" value="1"/>
</dbReference>
<dbReference type="PANTHER" id="PTHR43811:SF19">
    <property type="entry name" value="39 KDA FK506-BINDING NUCLEAR PROTEIN"/>
    <property type="match status" value="1"/>
</dbReference>
<protein>
    <recommendedName>
        <fullName evidence="2 5">peptidylprolyl isomerase</fullName>
        <ecNumber evidence="2 5">5.2.1.8</ecNumber>
    </recommendedName>
</protein>
<evidence type="ECO:0000256" key="5">
    <source>
        <dbReference type="PROSITE-ProRule" id="PRU00277"/>
    </source>
</evidence>
<dbReference type="Gene3D" id="3.10.50.40">
    <property type="match status" value="1"/>
</dbReference>
<evidence type="ECO:0000313" key="9">
    <source>
        <dbReference type="Proteomes" id="UP000310200"/>
    </source>
</evidence>
<dbReference type="Pfam" id="PF17800">
    <property type="entry name" value="NPL"/>
    <property type="match status" value="1"/>
</dbReference>
<dbReference type="GO" id="GO:0003755">
    <property type="term" value="F:peptidyl-prolyl cis-trans isomerase activity"/>
    <property type="evidence" value="ECO:0007669"/>
    <property type="project" value="UniProtKB-KW"/>
</dbReference>
<evidence type="ECO:0000256" key="6">
    <source>
        <dbReference type="SAM" id="MobiDB-lite"/>
    </source>
</evidence>
<evidence type="ECO:0000256" key="3">
    <source>
        <dbReference type="ARBA" id="ARBA00023110"/>
    </source>
</evidence>
<organism evidence="8 9">
    <name type="scientific">Temnothorax longispinosus</name>
    <dbReference type="NCBI Taxonomy" id="300112"/>
    <lineage>
        <taxon>Eukaryota</taxon>
        <taxon>Metazoa</taxon>
        <taxon>Ecdysozoa</taxon>
        <taxon>Arthropoda</taxon>
        <taxon>Hexapoda</taxon>
        <taxon>Insecta</taxon>
        <taxon>Pterygota</taxon>
        <taxon>Neoptera</taxon>
        <taxon>Endopterygota</taxon>
        <taxon>Hymenoptera</taxon>
        <taxon>Apocrita</taxon>
        <taxon>Aculeata</taxon>
        <taxon>Formicoidea</taxon>
        <taxon>Formicidae</taxon>
        <taxon>Myrmicinae</taxon>
        <taxon>Temnothorax</taxon>
    </lineage>
</organism>
<dbReference type="PANTHER" id="PTHR43811">
    <property type="entry name" value="FKBP-TYPE PEPTIDYL-PROLYL CIS-TRANS ISOMERASE FKPA"/>
    <property type="match status" value="1"/>
</dbReference>
<dbReference type="InterPro" id="IPR001179">
    <property type="entry name" value="PPIase_FKBP_dom"/>
</dbReference>
<dbReference type="Gene3D" id="2.60.120.340">
    <property type="entry name" value="Nucleoplasmin core domain"/>
    <property type="match status" value="1"/>
</dbReference>
<evidence type="ECO:0000313" key="8">
    <source>
        <dbReference type="EMBL" id="TGZ53974.1"/>
    </source>
</evidence>
<evidence type="ECO:0000259" key="7">
    <source>
        <dbReference type="PROSITE" id="PS50059"/>
    </source>
</evidence>
<comment type="caution">
    <text evidence="8">The sequence shown here is derived from an EMBL/GenBank/DDBJ whole genome shotgun (WGS) entry which is preliminary data.</text>
</comment>
<keyword evidence="4 5" id="KW-0413">Isomerase</keyword>
<dbReference type="InterPro" id="IPR041232">
    <property type="entry name" value="NPL"/>
</dbReference>
<evidence type="ECO:0000256" key="4">
    <source>
        <dbReference type="ARBA" id="ARBA00023235"/>
    </source>
</evidence>
<feature type="region of interest" description="Disordered" evidence="6">
    <location>
        <begin position="195"/>
        <end position="311"/>
    </location>
</feature>
<keyword evidence="3 5" id="KW-0697">Rotamase</keyword>
<dbReference type="Pfam" id="PF00254">
    <property type="entry name" value="FKBP_C"/>
    <property type="match status" value="1"/>
</dbReference>
<accession>A0A4V3SBV3</accession>
<proteinExistence type="predicted"/>
<dbReference type="STRING" id="300112.A0A4V3SBV3"/>
<sequence>MENTTSNSTRDSNSTSKSISKFISNFISNATDGDAYISIWALLLQPYKKYTQLVKQSFHLTMASLDVSKIIIDHPIQVMMIVGGDATRYLICTLDKTNVMQVPLNLHVERGTFITFLCNGGGYVHLSGYYKKVVDDPDRKNIIPVHIMEGPTTSKEISDYIENNSITYQDDVYGGWIVKPIRQCRHSRIPLNGINYQESEKKENSKRKANSPKDEAAKRMKSSANSSENRSDNDNCDDTENSDDDDDDDDYYESTSSDSDDDEIESQESEEEDSEGQEKNGKQLEKEATGEEANGKQKKQKKEEQEKNDTTWFLPGGLQVIQLKPGSGKIAEVGKHVTMYYSAHVQIGSKMPQIDQCLKGHGLEFKLGAGIVLRGVDKGAVGMKVGEKRRLIIPPKMGYGSRGCGPTVPPHATLIYDIELIKVK</sequence>
<feature type="compositionally biased region" description="Basic and acidic residues" evidence="6">
    <location>
        <begin position="276"/>
        <end position="309"/>
    </location>
</feature>
<reference evidence="8 9" key="1">
    <citation type="journal article" date="2019" name="Philos. Trans. R. Soc. Lond., B, Biol. Sci.">
        <title>Ant behaviour and brain gene expression of defending hosts depend on the ecological success of the intruding social parasite.</title>
        <authorList>
            <person name="Kaur R."/>
            <person name="Stoldt M."/>
            <person name="Jongepier E."/>
            <person name="Feldmeyer B."/>
            <person name="Menzel F."/>
            <person name="Bornberg-Bauer E."/>
            <person name="Foitzik S."/>
        </authorList>
    </citation>
    <scope>NUCLEOTIDE SEQUENCE [LARGE SCALE GENOMIC DNA]</scope>
    <source>
        <tissue evidence="8">Whole body</tissue>
    </source>
</reference>
<evidence type="ECO:0000256" key="1">
    <source>
        <dbReference type="ARBA" id="ARBA00000971"/>
    </source>
</evidence>
<dbReference type="SUPFAM" id="SSF54534">
    <property type="entry name" value="FKBP-like"/>
    <property type="match status" value="1"/>
</dbReference>
<dbReference type="GO" id="GO:0005730">
    <property type="term" value="C:nucleolus"/>
    <property type="evidence" value="ECO:0007669"/>
    <property type="project" value="TreeGrafter"/>
</dbReference>
<dbReference type="AlphaFoldDB" id="A0A4V3SBV3"/>
<evidence type="ECO:0000256" key="2">
    <source>
        <dbReference type="ARBA" id="ARBA00013194"/>
    </source>
</evidence>
<dbReference type="Proteomes" id="UP000310200">
    <property type="component" value="Unassembled WGS sequence"/>
</dbReference>
<feature type="compositionally biased region" description="Acidic residues" evidence="6">
    <location>
        <begin position="234"/>
        <end position="275"/>
    </location>
</feature>
<gene>
    <name evidence="8" type="ORF">DBV15_03528</name>
</gene>
<dbReference type="EMBL" id="QBLH01000871">
    <property type="protein sequence ID" value="TGZ53974.1"/>
    <property type="molecule type" value="Genomic_DNA"/>
</dbReference>
<comment type="catalytic activity">
    <reaction evidence="1 5">
        <text>[protein]-peptidylproline (omega=180) = [protein]-peptidylproline (omega=0)</text>
        <dbReference type="Rhea" id="RHEA:16237"/>
        <dbReference type="Rhea" id="RHEA-COMP:10747"/>
        <dbReference type="Rhea" id="RHEA-COMP:10748"/>
        <dbReference type="ChEBI" id="CHEBI:83833"/>
        <dbReference type="ChEBI" id="CHEBI:83834"/>
        <dbReference type="EC" id="5.2.1.8"/>
    </reaction>
</comment>
<dbReference type="EC" id="5.2.1.8" evidence="2 5"/>
<name>A0A4V3SBV3_9HYME</name>
<dbReference type="InterPro" id="IPR046357">
    <property type="entry name" value="PPIase_dom_sf"/>
</dbReference>
<feature type="domain" description="PPIase FKBP-type" evidence="7">
    <location>
        <begin position="334"/>
        <end position="424"/>
    </location>
</feature>